<evidence type="ECO:0000313" key="2">
    <source>
        <dbReference type="Proteomes" id="UP000762676"/>
    </source>
</evidence>
<dbReference type="Proteomes" id="UP000762676">
    <property type="component" value="Unassembled WGS sequence"/>
</dbReference>
<protein>
    <submittedName>
        <fullName evidence="1">Uncharacterized protein</fullName>
    </submittedName>
</protein>
<reference evidence="1 2" key="1">
    <citation type="journal article" date="2021" name="Elife">
        <title>Chloroplast acquisition without the gene transfer in kleptoplastic sea slugs, Plakobranchus ocellatus.</title>
        <authorList>
            <person name="Maeda T."/>
            <person name="Takahashi S."/>
            <person name="Yoshida T."/>
            <person name="Shimamura S."/>
            <person name="Takaki Y."/>
            <person name="Nagai Y."/>
            <person name="Toyoda A."/>
            <person name="Suzuki Y."/>
            <person name="Arimoto A."/>
            <person name="Ishii H."/>
            <person name="Satoh N."/>
            <person name="Nishiyama T."/>
            <person name="Hasebe M."/>
            <person name="Maruyama T."/>
            <person name="Minagawa J."/>
            <person name="Obokata J."/>
            <person name="Shigenobu S."/>
        </authorList>
    </citation>
    <scope>NUCLEOTIDE SEQUENCE [LARGE SCALE GENOMIC DNA]</scope>
</reference>
<dbReference type="AlphaFoldDB" id="A0AAV4K1K1"/>
<dbReference type="EMBL" id="BMAT01010545">
    <property type="protein sequence ID" value="GFS27622.1"/>
    <property type="molecule type" value="Genomic_DNA"/>
</dbReference>
<comment type="caution">
    <text evidence="1">The sequence shown here is derived from an EMBL/GenBank/DDBJ whole genome shotgun (WGS) entry which is preliminary data.</text>
</comment>
<name>A0AAV4K1K1_9GAST</name>
<proteinExistence type="predicted"/>
<keyword evidence="2" id="KW-1185">Reference proteome</keyword>
<sequence length="157" mass="17850">MNITLLYPIIERTGHSYSSSRKTHCYEADCCNMQSKVESALLYSHVSRFAPSPTVTQRCAQGASAYKVDAFTPYVDLVQFQCQISLTLAFSVPACHMDFLWGHKSMDFETMVKKKKKKEEEEEEEEGKNEFISATHKTDHDIAPSFTFSVMTCVPKD</sequence>
<gene>
    <name evidence="1" type="ORF">ElyMa_005287700</name>
</gene>
<evidence type="ECO:0000313" key="1">
    <source>
        <dbReference type="EMBL" id="GFS27622.1"/>
    </source>
</evidence>
<organism evidence="1 2">
    <name type="scientific">Elysia marginata</name>
    <dbReference type="NCBI Taxonomy" id="1093978"/>
    <lineage>
        <taxon>Eukaryota</taxon>
        <taxon>Metazoa</taxon>
        <taxon>Spiralia</taxon>
        <taxon>Lophotrochozoa</taxon>
        <taxon>Mollusca</taxon>
        <taxon>Gastropoda</taxon>
        <taxon>Heterobranchia</taxon>
        <taxon>Euthyneura</taxon>
        <taxon>Panpulmonata</taxon>
        <taxon>Sacoglossa</taxon>
        <taxon>Placobranchoidea</taxon>
        <taxon>Plakobranchidae</taxon>
        <taxon>Elysia</taxon>
    </lineage>
</organism>
<accession>A0AAV4K1K1</accession>